<dbReference type="EMBL" id="LR746274">
    <property type="protein sequence ID" value="CAA7405708.1"/>
    <property type="molecule type" value="Genomic_DNA"/>
</dbReference>
<feature type="compositionally biased region" description="Basic residues" evidence="1">
    <location>
        <begin position="1"/>
        <end position="10"/>
    </location>
</feature>
<proteinExistence type="predicted"/>
<feature type="region of interest" description="Disordered" evidence="1">
    <location>
        <begin position="1"/>
        <end position="271"/>
    </location>
</feature>
<dbReference type="AlphaFoldDB" id="A0A7I8L8V6"/>
<feature type="compositionally biased region" description="Low complexity" evidence="1">
    <location>
        <begin position="230"/>
        <end position="250"/>
    </location>
</feature>
<reference evidence="2" key="1">
    <citation type="submission" date="2020-02" db="EMBL/GenBank/DDBJ databases">
        <authorList>
            <person name="Scholz U."/>
            <person name="Mascher M."/>
            <person name="Fiebig A."/>
        </authorList>
    </citation>
    <scope>NUCLEOTIDE SEQUENCE</scope>
</reference>
<evidence type="ECO:0000256" key="1">
    <source>
        <dbReference type="SAM" id="MobiDB-lite"/>
    </source>
</evidence>
<feature type="compositionally biased region" description="Polar residues" evidence="1">
    <location>
        <begin position="111"/>
        <end position="126"/>
    </location>
</feature>
<gene>
    <name evidence="2" type="ORF">SI8410_11016386</name>
</gene>
<accession>A0A7I8L8V6</accession>
<dbReference type="PANTHER" id="PTHR33871:SF1">
    <property type="entry name" value="OS05G0503100 PROTEIN"/>
    <property type="match status" value="1"/>
</dbReference>
<protein>
    <submittedName>
        <fullName evidence="2">Uncharacterized protein</fullName>
    </submittedName>
</protein>
<feature type="compositionally biased region" description="Low complexity" evidence="1">
    <location>
        <begin position="88"/>
        <end position="99"/>
    </location>
</feature>
<sequence length="284" mass="29137">MGSCLSKKRVSANSRKNKENNGSKLEQDAAVTLGRGSAAAAPPHSSLPPPPPEEEAVVKEVLTETPSVLPNPKSRVGGEIATVKPPDAAEGTAAAAAAPVGGGTEDKSDAASENWSFSESFVSATPTEREEADEISSSAPPPTKRRSPAEKTHHHRYHHQQRNDVRAGGGGWGTPSTRNGDRSTPRRQPAAAIGTDHGERSGRRSASPMAKGAEDRHSPGSGGGGGGGAVSRSSSMRKAGTGSPRRAAPPAGGGATRKMAAPPRAALEDSVENPLVSLECFIFL</sequence>
<evidence type="ECO:0000313" key="3">
    <source>
        <dbReference type="Proteomes" id="UP000663760"/>
    </source>
</evidence>
<keyword evidence="3" id="KW-1185">Reference proteome</keyword>
<feature type="compositionally biased region" description="Basic and acidic residues" evidence="1">
    <location>
        <begin position="16"/>
        <end position="27"/>
    </location>
</feature>
<name>A0A7I8L8V6_SPIIN</name>
<feature type="compositionally biased region" description="Gly residues" evidence="1">
    <location>
        <begin position="220"/>
        <end position="229"/>
    </location>
</feature>
<evidence type="ECO:0000313" key="2">
    <source>
        <dbReference type="EMBL" id="CAA7405708.1"/>
    </source>
</evidence>
<organism evidence="2 3">
    <name type="scientific">Spirodela intermedia</name>
    <name type="common">Intermediate duckweed</name>
    <dbReference type="NCBI Taxonomy" id="51605"/>
    <lineage>
        <taxon>Eukaryota</taxon>
        <taxon>Viridiplantae</taxon>
        <taxon>Streptophyta</taxon>
        <taxon>Embryophyta</taxon>
        <taxon>Tracheophyta</taxon>
        <taxon>Spermatophyta</taxon>
        <taxon>Magnoliopsida</taxon>
        <taxon>Liliopsida</taxon>
        <taxon>Araceae</taxon>
        <taxon>Lemnoideae</taxon>
        <taxon>Spirodela</taxon>
    </lineage>
</organism>
<dbReference type="Proteomes" id="UP000663760">
    <property type="component" value="Chromosome 11"/>
</dbReference>
<dbReference type="PANTHER" id="PTHR33871">
    <property type="entry name" value="OS05G0503100 PROTEIN-RELATED"/>
    <property type="match status" value="1"/>
</dbReference>